<protein>
    <recommendedName>
        <fullName evidence="15">Neuroglian</fullName>
    </recommendedName>
</protein>
<feature type="domain" description="Fibronectin type-III" evidence="12">
    <location>
        <begin position="730"/>
        <end position="826"/>
    </location>
</feature>
<dbReference type="InterPro" id="IPR003598">
    <property type="entry name" value="Ig_sub2"/>
</dbReference>
<dbReference type="Pfam" id="PF00041">
    <property type="entry name" value="fn3"/>
    <property type="match status" value="2"/>
</dbReference>
<dbReference type="CDD" id="cd00063">
    <property type="entry name" value="FN3"/>
    <property type="match status" value="3"/>
</dbReference>
<dbReference type="SMART" id="SM00408">
    <property type="entry name" value="IGc2"/>
    <property type="match status" value="5"/>
</dbReference>
<evidence type="ECO:0008006" key="15">
    <source>
        <dbReference type="Google" id="ProtNLM"/>
    </source>
</evidence>
<evidence type="ECO:0000313" key="13">
    <source>
        <dbReference type="EMBL" id="CAH3151022.1"/>
    </source>
</evidence>
<dbReference type="InterPro" id="IPR026966">
    <property type="entry name" value="Neurofascin/L1/NrCAM_C"/>
</dbReference>
<dbReference type="PROSITE" id="PS50853">
    <property type="entry name" value="FN3"/>
    <property type="match status" value="4"/>
</dbReference>
<evidence type="ECO:0000256" key="3">
    <source>
        <dbReference type="ARBA" id="ARBA00022737"/>
    </source>
</evidence>
<keyword evidence="6 9" id="KW-0472">Membrane</keyword>
<dbReference type="PANTHER" id="PTHR44170">
    <property type="entry name" value="PROTEIN SIDEKICK"/>
    <property type="match status" value="1"/>
</dbReference>
<dbReference type="Pfam" id="PF13927">
    <property type="entry name" value="Ig_3"/>
    <property type="match status" value="3"/>
</dbReference>
<evidence type="ECO:0000259" key="12">
    <source>
        <dbReference type="PROSITE" id="PS50853"/>
    </source>
</evidence>
<dbReference type="CDD" id="cd00096">
    <property type="entry name" value="Ig"/>
    <property type="match status" value="1"/>
</dbReference>
<feature type="domain" description="Ig-like" evidence="11">
    <location>
        <begin position="345"/>
        <end position="432"/>
    </location>
</feature>
<evidence type="ECO:0000256" key="1">
    <source>
        <dbReference type="ARBA" id="ARBA00004479"/>
    </source>
</evidence>
<keyword evidence="4" id="KW-0130">Cell adhesion</keyword>
<evidence type="ECO:0000313" key="14">
    <source>
        <dbReference type="Proteomes" id="UP001159405"/>
    </source>
</evidence>
<evidence type="ECO:0000256" key="2">
    <source>
        <dbReference type="ARBA" id="ARBA00022692"/>
    </source>
</evidence>
<dbReference type="Pfam" id="PF13882">
    <property type="entry name" value="Bravo_FIGEY"/>
    <property type="match status" value="1"/>
</dbReference>
<dbReference type="PROSITE" id="PS50835">
    <property type="entry name" value="IG_LIKE"/>
    <property type="match status" value="5"/>
</dbReference>
<dbReference type="SMART" id="SM00409">
    <property type="entry name" value="IG"/>
    <property type="match status" value="5"/>
</dbReference>
<keyword evidence="2 9" id="KW-0812">Transmembrane</keyword>
<evidence type="ECO:0000256" key="10">
    <source>
        <dbReference type="SAM" id="SignalP"/>
    </source>
</evidence>
<accession>A0ABN8PU69</accession>
<dbReference type="InterPro" id="IPR013098">
    <property type="entry name" value="Ig_I-set"/>
</dbReference>
<dbReference type="InterPro" id="IPR036179">
    <property type="entry name" value="Ig-like_dom_sf"/>
</dbReference>
<evidence type="ECO:0000256" key="6">
    <source>
        <dbReference type="ARBA" id="ARBA00023136"/>
    </source>
</evidence>
<dbReference type="Gene3D" id="2.60.40.10">
    <property type="entry name" value="Immunoglobulins"/>
    <property type="match status" value="9"/>
</dbReference>
<proteinExistence type="predicted"/>
<feature type="transmembrane region" description="Helical" evidence="9">
    <location>
        <begin position="1163"/>
        <end position="1183"/>
    </location>
</feature>
<keyword evidence="5 9" id="KW-1133">Transmembrane helix</keyword>
<sequence length="1286" mass="144858">MSGIILFLSVSCFSTLTDGQQQSDPPKIFNFLTKDLVAPEDVKFGRENALKLPCGASGNNLQWTWRHNDTITISKGGKFTVGPNGTLYGSYLESEQSGHYQCFVRDNVTGIETFSRKIKVAVTVVGKFNDPETKQVVQSVDLGEEFSYACPQHSPSYGVSYSWVGKNAGLKIQFKRNERRAITQSGQLFIMFVTEDDLKELEENENQGIRCQISAAKRFEPSSLLKLTKKNPDPKTLREPSWKLEFMSATQEEALERKNKTFYCLAAGRPEPKITWKIKRDGKWENLVNRKDNFQIADAFHGRLLNIISVKHKMHQATYRCEAENSQNVGNPKVHEIQLTVKVAPRWTTKPPPELLIDVNGNGSLTCDIFADPSPSFMWYKNGRKLTTSTAHVRLNGNKLDLKNVRYLQESGVYQCVAVNPHGLIVSYTVVNVRATPSFETEFGPFYLFKGTEGRLTCNPKAAPRPSEYKWYKGTTLLTSSPPYRIEHGEFSTLIIDNVDKDRDEGLYKCYAKNSLGYDEATANATVFNRTIITVRPEDKKVDEGTRVDLRCEAKADPSLELRYYWKRDDAVVTYNNKIQWFEGAKILTIASITIYKAGNYTCVAYTPDPKRSEDQASATIDIRGVPNPPLNLAMTNCFKRTTTLSWVTGAANNASITQFIIEQESTYEPNVFYNIQNVTHPKATSFTFNLTGWATLRFRMRAVNRFGPSRASVATTEVCETDVGPPDKYPDNFRGNPKKAEQLDIIWTAMAKVDWNAPGLYYLLKYRQVPGGQFGDPEKITDPTVDVFAIPNPGYYKLWEFQIQAGNKEGMGPKSPVVQSYSGQDPPEGKPGNVQTGSATARTVVLSWQPVNVTRGTVDGYKIYYWGKSRLSARRRREIPGYESFVNVRGGSTDRHNVKELTPYTDYIFAITAYNSGGEGPASNEAFAATEEEVPGPPSAVNVYAFAKYILVTWKAPVEPNGVITKYRVGSAQYNGTQPSDGHQVSWQELGPGVFRKLLENQTAERNYVVEIQAETSKGWGEQVRKTTRTVKYAPPTKPERPTVEGTGVDEVKVTYNFGLGGGYTHEFLVMYRKKQLQRLRQQQQEKLKETSWINHFETQNIKIGGLNNELYEFKTVGRNDYPDDDDVNSRSESPASDVTDGRPLPSITSNKPLRNPIHKSAWFITLLTIIAVVLIVLLIFVHYTRHQGAKYLVGKRERERGVIEHEPPYDEEEGASISDQRRVENPPPYQSKSSLWKIPENDRDSLDDYSEGQQFGEDGAFIEEYVEGKKNSPDGKDSALATFV</sequence>
<dbReference type="InterPro" id="IPR003599">
    <property type="entry name" value="Ig_sub"/>
</dbReference>
<dbReference type="PANTHER" id="PTHR44170:SF6">
    <property type="entry name" value="CONTACTIN"/>
    <property type="match status" value="1"/>
</dbReference>
<keyword evidence="7" id="KW-1015">Disulfide bond</keyword>
<gene>
    <name evidence="13" type="ORF">PLOB_00048383</name>
</gene>
<keyword evidence="14" id="KW-1185">Reference proteome</keyword>
<evidence type="ECO:0000256" key="9">
    <source>
        <dbReference type="SAM" id="Phobius"/>
    </source>
</evidence>
<comment type="subcellular location">
    <subcellularLocation>
        <location evidence="1">Membrane</location>
        <topology evidence="1">Single-pass type I membrane protein</topology>
    </subcellularLocation>
</comment>
<evidence type="ECO:0000256" key="4">
    <source>
        <dbReference type="ARBA" id="ARBA00022889"/>
    </source>
</evidence>
<dbReference type="InterPro" id="IPR003961">
    <property type="entry name" value="FN3_dom"/>
</dbReference>
<feature type="domain" description="Fibronectin type-III" evidence="12">
    <location>
        <begin position="831"/>
        <end position="934"/>
    </location>
</feature>
<dbReference type="SUPFAM" id="SSF49265">
    <property type="entry name" value="Fibronectin type III"/>
    <property type="match status" value="2"/>
</dbReference>
<dbReference type="SUPFAM" id="SSF48726">
    <property type="entry name" value="Immunoglobulin"/>
    <property type="match status" value="5"/>
</dbReference>
<keyword evidence="3" id="KW-0677">Repeat</keyword>
<dbReference type="Proteomes" id="UP001159405">
    <property type="component" value="Unassembled WGS sequence"/>
</dbReference>
<dbReference type="InterPro" id="IPR007110">
    <property type="entry name" value="Ig-like_dom"/>
</dbReference>
<dbReference type="InterPro" id="IPR013783">
    <property type="entry name" value="Ig-like_fold"/>
</dbReference>
<dbReference type="SMART" id="SM00060">
    <property type="entry name" value="FN3"/>
    <property type="match status" value="5"/>
</dbReference>
<comment type="caution">
    <text evidence="13">The sequence shown here is derived from an EMBL/GenBank/DDBJ whole genome shotgun (WGS) entry which is preliminary data.</text>
</comment>
<feature type="chain" id="PRO_5045039892" description="Neuroglian" evidence="10">
    <location>
        <begin position="20"/>
        <end position="1286"/>
    </location>
</feature>
<reference evidence="13 14" key="1">
    <citation type="submission" date="2022-05" db="EMBL/GenBank/DDBJ databases">
        <authorList>
            <consortium name="Genoscope - CEA"/>
            <person name="William W."/>
        </authorList>
    </citation>
    <scope>NUCLEOTIDE SEQUENCE [LARGE SCALE GENOMIC DNA]</scope>
</reference>
<organism evidence="13 14">
    <name type="scientific">Porites lobata</name>
    <dbReference type="NCBI Taxonomy" id="104759"/>
    <lineage>
        <taxon>Eukaryota</taxon>
        <taxon>Metazoa</taxon>
        <taxon>Cnidaria</taxon>
        <taxon>Anthozoa</taxon>
        <taxon>Hexacorallia</taxon>
        <taxon>Scleractinia</taxon>
        <taxon>Fungiina</taxon>
        <taxon>Poritidae</taxon>
        <taxon>Porites</taxon>
    </lineage>
</organism>
<feature type="domain" description="Ig-like" evidence="11">
    <location>
        <begin position="26"/>
        <end position="119"/>
    </location>
</feature>
<dbReference type="Pfam" id="PF07679">
    <property type="entry name" value="I-set"/>
    <property type="match status" value="1"/>
</dbReference>
<evidence type="ECO:0000259" key="11">
    <source>
        <dbReference type="PROSITE" id="PS50835"/>
    </source>
</evidence>
<feature type="signal peptide" evidence="10">
    <location>
        <begin position="1"/>
        <end position="19"/>
    </location>
</feature>
<keyword evidence="10" id="KW-0732">Signal</keyword>
<feature type="region of interest" description="Disordered" evidence="8">
    <location>
        <begin position="1205"/>
        <end position="1255"/>
    </location>
</feature>
<evidence type="ECO:0000256" key="7">
    <source>
        <dbReference type="ARBA" id="ARBA00023157"/>
    </source>
</evidence>
<feature type="domain" description="Ig-like" evidence="11">
    <location>
        <begin position="531"/>
        <end position="620"/>
    </location>
</feature>
<feature type="domain" description="Fibronectin type-III" evidence="12">
    <location>
        <begin position="629"/>
        <end position="727"/>
    </location>
</feature>
<feature type="region of interest" description="Disordered" evidence="8">
    <location>
        <begin position="1123"/>
        <end position="1153"/>
    </location>
</feature>
<dbReference type="EMBL" id="CALNXK010000090">
    <property type="protein sequence ID" value="CAH3151022.1"/>
    <property type="molecule type" value="Genomic_DNA"/>
</dbReference>
<feature type="domain" description="Ig-like" evidence="11">
    <location>
        <begin position="234"/>
        <end position="340"/>
    </location>
</feature>
<feature type="domain" description="Ig-like" evidence="11">
    <location>
        <begin position="437"/>
        <end position="526"/>
    </location>
</feature>
<evidence type="ECO:0000256" key="5">
    <source>
        <dbReference type="ARBA" id="ARBA00022989"/>
    </source>
</evidence>
<evidence type="ECO:0000256" key="8">
    <source>
        <dbReference type="SAM" id="MobiDB-lite"/>
    </source>
</evidence>
<dbReference type="InterPro" id="IPR036116">
    <property type="entry name" value="FN3_sf"/>
</dbReference>
<name>A0ABN8PU69_9CNID</name>
<feature type="region of interest" description="Disordered" evidence="8">
    <location>
        <begin position="813"/>
        <end position="838"/>
    </location>
</feature>
<feature type="domain" description="Fibronectin type-III" evidence="12">
    <location>
        <begin position="935"/>
        <end position="1038"/>
    </location>
</feature>